<keyword evidence="3" id="KW-1185">Reference proteome</keyword>
<gene>
    <name evidence="2" type="ORF">C4F50_18745</name>
</gene>
<dbReference type="Pfam" id="PF01850">
    <property type="entry name" value="PIN"/>
    <property type="match status" value="1"/>
</dbReference>
<evidence type="ECO:0000313" key="3">
    <source>
        <dbReference type="Proteomes" id="UP000640614"/>
    </source>
</evidence>
<dbReference type="EMBL" id="PRDM01000004">
    <property type="protein sequence ID" value="MBE8726962.1"/>
    <property type="molecule type" value="Genomic_DNA"/>
</dbReference>
<protein>
    <submittedName>
        <fullName evidence="2">Type II toxin-antitoxin system VapC family toxin</fullName>
    </submittedName>
</protein>
<dbReference type="CDD" id="cd09854">
    <property type="entry name" value="PIN_VapC-like"/>
    <property type="match status" value="1"/>
</dbReference>
<reference evidence="2 3" key="1">
    <citation type="submission" date="2018-07" db="EMBL/GenBank/DDBJ databases">
        <title>Genome assembly of strain KB82.</title>
        <authorList>
            <person name="Kukolya J."/>
            <person name="Horvath B."/>
            <person name="Nagy I."/>
            <person name="Toth A."/>
        </authorList>
    </citation>
    <scope>NUCLEOTIDE SEQUENCE [LARGE SCALE GENOMIC DNA]</scope>
    <source>
        <strain evidence="2 3">Kb82</strain>
    </source>
</reference>
<dbReference type="SUPFAM" id="SSF88723">
    <property type="entry name" value="PIN domain-like"/>
    <property type="match status" value="1"/>
</dbReference>
<evidence type="ECO:0000259" key="1">
    <source>
        <dbReference type="Pfam" id="PF01850"/>
    </source>
</evidence>
<sequence>MLFKELKNILQIKKILKKILIMRYMATIKLQDFKIGFSDQFFFDTNIWLLLFGTVADFQSKDQKVYSKLLEELIIKDKPIYISSTVISEYANVLLRRDYDQWISIKKMVNAKFKVDFVGSEAYKNSVDVITKSINKILKLPNIQPVSDSFHCINVNNIIENLKIVDFNDSYMLELSTLNNYKIVTNDKDFQKINTKIDIITSQI</sequence>
<name>A0ABR9TNM5_9FLAO</name>
<dbReference type="Proteomes" id="UP000640614">
    <property type="component" value="Unassembled WGS sequence"/>
</dbReference>
<evidence type="ECO:0000313" key="2">
    <source>
        <dbReference type="EMBL" id="MBE8726962.1"/>
    </source>
</evidence>
<organism evidence="2 3">
    <name type="scientific">Flavobacterium hungaricum</name>
    <dbReference type="NCBI Taxonomy" id="2082725"/>
    <lineage>
        <taxon>Bacteria</taxon>
        <taxon>Pseudomonadati</taxon>
        <taxon>Bacteroidota</taxon>
        <taxon>Flavobacteriia</taxon>
        <taxon>Flavobacteriales</taxon>
        <taxon>Flavobacteriaceae</taxon>
        <taxon>Flavobacterium</taxon>
    </lineage>
</organism>
<feature type="domain" description="PIN" evidence="1">
    <location>
        <begin position="42"/>
        <end position="194"/>
    </location>
</feature>
<comment type="caution">
    <text evidence="2">The sequence shown here is derived from an EMBL/GenBank/DDBJ whole genome shotgun (WGS) entry which is preliminary data.</text>
</comment>
<dbReference type="InterPro" id="IPR029060">
    <property type="entry name" value="PIN-like_dom_sf"/>
</dbReference>
<dbReference type="InterPro" id="IPR002716">
    <property type="entry name" value="PIN_dom"/>
</dbReference>
<proteinExistence type="predicted"/>
<dbReference type="Gene3D" id="3.40.50.1010">
    <property type="entry name" value="5'-nuclease"/>
    <property type="match status" value="1"/>
</dbReference>
<accession>A0ABR9TNM5</accession>